<protein>
    <submittedName>
        <fullName evidence="1">Expressed protein</fullName>
    </submittedName>
</protein>
<reference evidence="1" key="2">
    <citation type="submission" date="2015-11" db="EMBL/GenBank/DDBJ databases">
        <authorList>
            <person name="Zhang Y."/>
            <person name="Guo Z."/>
        </authorList>
    </citation>
    <scope>NUCLEOTIDE SEQUENCE</scope>
</reference>
<gene>
    <name evidence="1" type="ORF">EmuJ_001030500</name>
</gene>
<name>A0A068YJY7_ECHMU</name>
<dbReference type="AlphaFoldDB" id="A0A068YJY7"/>
<organism evidence="1 2">
    <name type="scientific">Echinococcus multilocularis</name>
    <name type="common">Fox tapeworm</name>
    <dbReference type="NCBI Taxonomy" id="6211"/>
    <lineage>
        <taxon>Eukaryota</taxon>
        <taxon>Metazoa</taxon>
        <taxon>Spiralia</taxon>
        <taxon>Lophotrochozoa</taxon>
        <taxon>Platyhelminthes</taxon>
        <taxon>Cestoda</taxon>
        <taxon>Eucestoda</taxon>
        <taxon>Cyclophyllidea</taxon>
        <taxon>Taeniidae</taxon>
        <taxon>Echinococcus</taxon>
    </lineage>
</organism>
<keyword evidence="2" id="KW-1185">Reference proteome</keyword>
<reference evidence="1" key="1">
    <citation type="journal article" date="2013" name="Nature">
        <title>The genomes of four tapeworm species reveal adaptations to parasitism.</title>
        <authorList>
            <person name="Tsai I.J."/>
            <person name="Zarowiecki M."/>
            <person name="Holroyd N."/>
            <person name="Garciarrubio A."/>
            <person name="Sanchez-Flores A."/>
            <person name="Brooks K.L."/>
            <person name="Tracey A."/>
            <person name="Bobes R.J."/>
            <person name="Fragoso G."/>
            <person name="Sciutto E."/>
            <person name="Aslett M."/>
            <person name="Beasley H."/>
            <person name="Bennett H.M."/>
            <person name="Cai J."/>
            <person name="Camicia F."/>
            <person name="Clark R."/>
            <person name="Cucher M."/>
            <person name="De Silva N."/>
            <person name="Day T.A."/>
            <person name="Deplazes P."/>
            <person name="Estrada K."/>
            <person name="Fernandez C."/>
            <person name="Holland P.W."/>
            <person name="Hou J."/>
            <person name="Hu S."/>
            <person name="Huckvale T."/>
            <person name="Hung S.S."/>
            <person name="Kamenetzky L."/>
            <person name="Keane J.A."/>
            <person name="Kiss F."/>
            <person name="Koziol U."/>
            <person name="Lambert O."/>
            <person name="Liu K."/>
            <person name="Luo X."/>
            <person name="Luo Y."/>
            <person name="Macchiaroli N."/>
            <person name="Nichol S."/>
            <person name="Paps J."/>
            <person name="Parkinson J."/>
            <person name="Pouchkina-Stantcheva N."/>
            <person name="Riddiford N."/>
            <person name="Rosenzvit M."/>
            <person name="Salinas G."/>
            <person name="Wasmuth J.D."/>
            <person name="Zamanian M."/>
            <person name="Zheng Y."/>
            <person name="Cai X."/>
            <person name="Soberon X."/>
            <person name="Olson P.D."/>
            <person name="Laclette J.P."/>
            <person name="Brehm K."/>
            <person name="Berriman M."/>
            <person name="Garciarrubio A."/>
            <person name="Bobes R.J."/>
            <person name="Fragoso G."/>
            <person name="Sanchez-Flores A."/>
            <person name="Estrada K."/>
            <person name="Cevallos M.A."/>
            <person name="Morett E."/>
            <person name="Gonzalez V."/>
            <person name="Portillo T."/>
            <person name="Ochoa-Leyva A."/>
            <person name="Jose M.V."/>
            <person name="Sciutto E."/>
            <person name="Landa A."/>
            <person name="Jimenez L."/>
            <person name="Valdes V."/>
            <person name="Carrero J.C."/>
            <person name="Larralde C."/>
            <person name="Morales-Montor J."/>
            <person name="Limon-Lason J."/>
            <person name="Soberon X."/>
            <person name="Laclette J.P."/>
        </authorList>
    </citation>
    <scope>NUCLEOTIDE SEQUENCE [LARGE SCALE GENOMIC DNA]</scope>
</reference>
<dbReference type="EMBL" id="LN902842">
    <property type="protein sequence ID" value="CDS42589.1"/>
    <property type="molecule type" value="Genomic_DNA"/>
</dbReference>
<evidence type="ECO:0000313" key="2">
    <source>
        <dbReference type="Proteomes" id="UP000017246"/>
    </source>
</evidence>
<evidence type="ECO:0000313" key="1">
    <source>
        <dbReference type="EMBL" id="CDS42589.1"/>
    </source>
</evidence>
<proteinExistence type="predicted"/>
<sequence>MTVFVSHQFILHTLSASPKRQKFCDASRSSDKRSPNRRYVQYYKMFGILANNRRLFTKVNKPDHSVARV</sequence>
<dbReference type="Proteomes" id="UP000017246">
    <property type="component" value="Unassembled WGS sequence"/>
</dbReference>
<accession>A0A068YJY7</accession>